<evidence type="ECO:0000313" key="2">
    <source>
        <dbReference type="Proteomes" id="UP000736335"/>
    </source>
</evidence>
<reference evidence="1" key="2">
    <citation type="submission" date="2020-11" db="EMBL/GenBank/DDBJ databases">
        <authorList>
            <consortium name="DOE Joint Genome Institute"/>
            <person name="Kuo A."/>
            <person name="Miyauchi S."/>
            <person name="Kiss E."/>
            <person name="Drula E."/>
            <person name="Kohler A."/>
            <person name="Sanchez-Garcia M."/>
            <person name="Andreopoulos B."/>
            <person name="Barry K.W."/>
            <person name="Bonito G."/>
            <person name="Buee M."/>
            <person name="Carver A."/>
            <person name="Chen C."/>
            <person name="Cichocki N."/>
            <person name="Clum A."/>
            <person name="Culley D."/>
            <person name="Crous P.W."/>
            <person name="Fauchery L."/>
            <person name="Girlanda M."/>
            <person name="Hayes R."/>
            <person name="Keri Z."/>
            <person name="Labutti K."/>
            <person name="Lipzen A."/>
            <person name="Lombard V."/>
            <person name="Magnuson J."/>
            <person name="Maillard F."/>
            <person name="Morin E."/>
            <person name="Murat C."/>
            <person name="Nolan M."/>
            <person name="Ohm R."/>
            <person name="Pangilinan J."/>
            <person name="Pereira M."/>
            <person name="Perotto S."/>
            <person name="Peter M."/>
            <person name="Riley R."/>
            <person name="Sitrit Y."/>
            <person name="Stielow B."/>
            <person name="Szollosi G."/>
            <person name="Zifcakova L."/>
            <person name="Stursova M."/>
            <person name="Spatafora J.W."/>
            <person name="Tedersoo L."/>
            <person name="Vaario L.-M."/>
            <person name="Yamada A."/>
            <person name="Yan M."/>
            <person name="Wang P."/>
            <person name="Xu J."/>
            <person name="Bruns T."/>
            <person name="Baldrian P."/>
            <person name="Vilgalys R."/>
            <person name="Henrissat B."/>
            <person name="Grigoriev I.V."/>
            <person name="Hibbett D."/>
            <person name="Nagy L.G."/>
            <person name="Martin F.M."/>
        </authorList>
    </citation>
    <scope>NUCLEOTIDE SEQUENCE</scope>
    <source>
        <strain evidence="1">UH-Tt-Lm1</strain>
    </source>
</reference>
<keyword evidence="2" id="KW-1185">Reference proteome</keyword>
<dbReference type="EMBL" id="WIUZ02000015">
    <property type="protein sequence ID" value="KAF9780908.1"/>
    <property type="molecule type" value="Genomic_DNA"/>
</dbReference>
<name>A0A9P6L3E8_9AGAM</name>
<gene>
    <name evidence="1" type="ORF">BJ322DRAFT_987737</name>
</gene>
<comment type="caution">
    <text evidence="1">The sequence shown here is derived from an EMBL/GenBank/DDBJ whole genome shotgun (WGS) entry which is preliminary data.</text>
</comment>
<reference evidence="1" key="1">
    <citation type="journal article" date="2020" name="Nat. Commun.">
        <title>Large-scale genome sequencing of mycorrhizal fungi provides insights into the early evolution of symbiotic traits.</title>
        <authorList>
            <person name="Miyauchi S."/>
            <person name="Kiss E."/>
            <person name="Kuo A."/>
            <person name="Drula E."/>
            <person name="Kohler A."/>
            <person name="Sanchez-Garcia M."/>
            <person name="Morin E."/>
            <person name="Andreopoulos B."/>
            <person name="Barry K.W."/>
            <person name="Bonito G."/>
            <person name="Buee M."/>
            <person name="Carver A."/>
            <person name="Chen C."/>
            <person name="Cichocki N."/>
            <person name="Clum A."/>
            <person name="Culley D."/>
            <person name="Crous P.W."/>
            <person name="Fauchery L."/>
            <person name="Girlanda M."/>
            <person name="Hayes R.D."/>
            <person name="Keri Z."/>
            <person name="LaButti K."/>
            <person name="Lipzen A."/>
            <person name="Lombard V."/>
            <person name="Magnuson J."/>
            <person name="Maillard F."/>
            <person name="Murat C."/>
            <person name="Nolan M."/>
            <person name="Ohm R.A."/>
            <person name="Pangilinan J."/>
            <person name="Pereira M.F."/>
            <person name="Perotto S."/>
            <person name="Peter M."/>
            <person name="Pfister S."/>
            <person name="Riley R."/>
            <person name="Sitrit Y."/>
            <person name="Stielow J.B."/>
            <person name="Szollosi G."/>
            <person name="Zifcakova L."/>
            <person name="Stursova M."/>
            <person name="Spatafora J.W."/>
            <person name="Tedersoo L."/>
            <person name="Vaario L.M."/>
            <person name="Yamada A."/>
            <person name="Yan M."/>
            <person name="Wang P."/>
            <person name="Xu J."/>
            <person name="Bruns T."/>
            <person name="Baldrian P."/>
            <person name="Vilgalys R."/>
            <person name="Dunand C."/>
            <person name="Henrissat B."/>
            <person name="Grigoriev I.V."/>
            <person name="Hibbett D."/>
            <person name="Nagy L.G."/>
            <person name="Martin F.M."/>
        </authorList>
    </citation>
    <scope>NUCLEOTIDE SEQUENCE</scope>
    <source>
        <strain evidence="1">UH-Tt-Lm1</strain>
    </source>
</reference>
<protein>
    <submittedName>
        <fullName evidence="1">Uncharacterized protein</fullName>
    </submittedName>
</protein>
<organism evidence="1 2">
    <name type="scientific">Thelephora terrestris</name>
    <dbReference type="NCBI Taxonomy" id="56493"/>
    <lineage>
        <taxon>Eukaryota</taxon>
        <taxon>Fungi</taxon>
        <taxon>Dikarya</taxon>
        <taxon>Basidiomycota</taxon>
        <taxon>Agaricomycotina</taxon>
        <taxon>Agaricomycetes</taxon>
        <taxon>Thelephorales</taxon>
        <taxon>Thelephoraceae</taxon>
        <taxon>Thelephora</taxon>
    </lineage>
</organism>
<dbReference type="AlphaFoldDB" id="A0A9P6L3E8"/>
<dbReference type="OrthoDB" id="3250313at2759"/>
<proteinExistence type="predicted"/>
<dbReference type="Proteomes" id="UP000736335">
    <property type="component" value="Unassembled WGS sequence"/>
</dbReference>
<feature type="non-terminal residue" evidence="1">
    <location>
        <position position="1"/>
    </location>
</feature>
<accession>A0A9P6L3E8</accession>
<feature type="non-terminal residue" evidence="1">
    <location>
        <position position="119"/>
    </location>
</feature>
<sequence length="119" mass="13614">SLPTAGRPAEIALWSSKARPEGLPDYTKGGWSFSDFVDSIFTWWATIQPPWRSFERTEVSRAVKGGWGSLLAPRINGILNVVMQVYWWFKILEEENPEGSIRTDYELFADDVAWVFSNL</sequence>
<evidence type="ECO:0000313" key="1">
    <source>
        <dbReference type="EMBL" id="KAF9780908.1"/>
    </source>
</evidence>